<gene>
    <name evidence="1" type="ORF">Pla110_00530</name>
</gene>
<dbReference type="KEGG" id="plon:Pla110_00530"/>
<dbReference type="EMBL" id="CP036281">
    <property type="protein sequence ID" value="QDU78352.1"/>
    <property type="molecule type" value="Genomic_DNA"/>
</dbReference>
<dbReference type="RefSeq" id="WP_144992026.1">
    <property type="nucleotide sequence ID" value="NZ_CP036281.1"/>
</dbReference>
<sequence length="201" mass="22986">MAMFSGIIRKSILVMFLSLIVSSSSGCTLTWGGLQLTHAYMLFWETLPPFPVSAYWSQQVEDAYYEEERYGKVEILDPIDGENAPLYCLDPPTPDEVIRAIPNSPEGGFAFFSDTQWNNVRMTMDLIVDKVEDCKFYPLAGPARMHKCHYKCTVYYTKIERSNYPIPFENIDYDSREVVYIDHDHLIRCAGPDAAELSLTP</sequence>
<keyword evidence="2" id="KW-1185">Reference proteome</keyword>
<dbReference type="OrthoDB" id="261685at2"/>
<dbReference type="AlphaFoldDB" id="A0A518CGJ7"/>
<proteinExistence type="predicted"/>
<organism evidence="1 2">
    <name type="scientific">Polystyrenella longa</name>
    <dbReference type="NCBI Taxonomy" id="2528007"/>
    <lineage>
        <taxon>Bacteria</taxon>
        <taxon>Pseudomonadati</taxon>
        <taxon>Planctomycetota</taxon>
        <taxon>Planctomycetia</taxon>
        <taxon>Planctomycetales</taxon>
        <taxon>Planctomycetaceae</taxon>
        <taxon>Polystyrenella</taxon>
    </lineage>
</organism>
<name>A0A518CGJ7_9PLAN</name>
<dbReference type="Proteomes" id="UP000317178">
    <property type="component" value="Chromosome"/>
</dbReference>
<protein>
    <submittedName>
        <fullName evidence="1">Uncharacterized protein</fullName>
    </submittedName>
</protein>
<evidence type="ECO:0000313" key="2">
    <source>
        <dbReference type="Proteomes" id="UP000317178"/>
    </source>
</evidence>
<evidence type="ECO:0000313" key="1">
    <source>
        <dbReference type="EMBL" id="QDU78352.1"/>
    </source>
</evidence>
<reference evidence="1 2" key="1">
    <citation type="submission" date="2019-02" db="EMBL/GenBank/DDBJ databases">
        <title>Deep-cultivation of Planctomycetes and their phenomic and genomic characterization uncovers novel biology.</title>
        <authorList>
            <person name="Wiegand S."/>
            <person name="Jogler M."/>
            <person name="Boedeker C."/>
            <person name="Pinto D."/>
            <person name="Vollmers J."/>
            <person name="Rivas-Marin E."/>
            <person name="Kohn T."/>
            <person name="Peeters S.H."/>
            <person name="Heuer A."/>
            <person name="Rast P."/>
            <person name="Oberbeckmann S."/>
            <person name="Bunk B."/>
            <person name="Jeske O."/>
            <person name="Meyerdierks A."/>
            <person name="Storesund J.E."/>
            <person name="Kallscheuer N."/>
            <person name="Luecker S."/>
            <person name="Lage O.M."/>
            <person name="Pohl T."/>
            <person name="Merkel B.J."/>
            <person name="Hornburger P."/>
            <person name="Mueller R.-W."/>
            <person name="Bruemmer F."/>
            <person name="Labrenz M."/>
            <person name="Spormann A.M."/>
            <person name="Op den Camp H."/>
            <person name="Overmann J."/>
            <person name="Amann R."/>
            <person name="Jetten M.S.M."/>
            <person name="Mascher T."/>
            <person name="Medema M.H."/>
            <person name="Devos D.P."/>
            <person name="Kaster A.-K."/>
            <person name="Ovreas L."/>
            <person name="Rohde M."/>
            <person name="Galperin M.Y."/>
            <person name="Jogler C."/>
        </authorList>
    </citation>
    <scope>NUCLEOTIDE SEQUENCE [LARGE SCALE GENOMIC DNA]</scope>
    <source>
        <strain evidence="1 2">Pla110</strain>
    </source>
</reference>
<accession>A0A518CGJ7</accession>